<feature type="region of interest" description="Disordered" evidence="1">
    <location>
        <begin position="128"/>
        <end position="148"/>
    </location>
</feature>
<evidence type="ECO:0000313" key="2">
    <source>
        <dbReference type="EMBL" id="MPA34592.1"/>
    </source>
</evidence>
<dbReference type="InterPro" id="IPR045881">
    <property type="entry name" value="MNM1-like"/>
</dbReference>
<dbReference type="EMBL" id="GHES01004033">
    <property type="protein sequence ID" value="MPA34592.1"/>
    <property type="molecule type" value="Transcribed_RNA"/>
</dbReference>
<proteinExistence type="predicted"/>
<dbReference type="AlphaFoldDB" id="A0A5B6YRY0"/>
<organism evidence="2">
    <name type="scientific">Davidia involucrata</name>
    <name type="common">Dove tree</name>
    <dbReference type="NCBI Taxonomy" id="16924"/>
    <lineage>
        <taxon>Eukaryota</taxon>
        <taxon>Viridiplantae</taxon>
        <taxon>Streptophyta</taxon>
        <taxon>Embryophyta</taxon>
        <taxon>Tracheophyta</taxon>
        <taxon>Spermatophyta</taxon>
        <taxon>Magnoliopsida</taxon>
        <taxon>eudicotyledons</taxon>
        <taxon>Gunneridae</taxon>
        <taxon>Pentapetalae</taxon>
        <taxon>asterids</taxon>
        <taxon>Cornales</taxon>
        <taxon>Nyssaceae</taxon>
        <taxon>Davidia</taxon>
    </lineage>
</organism>
<accession>A0A5B6YRY0</accession>
<dbReference type="PANTHER" id="PTHR34682:SF1">
    <property type="entry name" value="PROTEIN METABOLIC NETWORK MODULATOR 1"/>
    <property type="match status" value="1"/>
</dbReference>
<feature type="compositionally biased region" description="Low complexity" evidence="1">
    <location>
        <begin position="301"/>
        <end position="315"/>
    </location>
</feature>
<feature type="region of interest" description="Disordered" evidence="1">
    <location>
        <begin position="1"/>
        <end position="53"/>
    </location>
</feature>
<dbReference type="PANTHER" id="PTHR34682">
    <property type="entry name" value="AT HOOK MOTIF-CONTAINING PROTEIN"/>
    <property type="match status" value="1"/>
</dbReference>
<evidence type="ECO:0000256" key="1">
    <source>
        <dbReference type="SAM" id="MobiDB-lite"/>
    </source>
</evidence>
<feature type="region of interest" description="Disordered" evidence="1">
    <location>
        <begin position="291"/>
        <end position="320"/>
    </location>
</feature>
<reference evidence="2" key="1">
    <citation type="submission" date="2019-08" db="EMBL/GenBank/DDBJ databases">
        <title>Reference gene set and small RNA set construction with multiple tissues from Davidia involucrata Baill.</title>
        <authorList>
            <person name="Yang H."/>
            <person name="Zhou C."/>
            <person name="Li G."/>
            <person name="Wang J."/>
            <person name="Gao P."/>
            <person name="Wang M."/>
            <person name="Wang R."/>
            <person name="Zhao Y."/>
        </authorList>
    </citation>
    <scope>NUCLEOTIDE SEQUENCE</scope>
    <source>
        <tissue evidence="2">Mixed with DoveR01_LX</tissue>
    </source>
</reference>
<gene>
    <name evidence="2" type="ORF">Din_004033</name>
</gene>
<sequence length="375" mass="40148">MNQANEGNNPDAPPNIPVKRKRGRPRKDQSLNRAESARVPPGFEGLNGNQPRHVDPIDDANDGVVGQAVTGVVEAAFDAGYLLTVRIGNSNTCLRGVVFKPGHYVPISTENDVAPHVQMIRRNEIHLPTKNGTSMRGHNSRSRERNEQHVNLRGNEIALLLNGSLTANQVRRPVPRTANMMTSKGKRVPSVAAPAVPPVGSRGTVVPVILQPVNLLNGLPPANQVTPVASPGAHLVPTKIVASQGLSTQPQNEIGPFHQGTPEVLGEEATPMKLTGVSTPDEIKERVQISSLSSETHIENSKAAGKASAEESGLSPEGGIGNMNEPLDIEPLQAIRFDVHNQSAAVPKPLENNRTGRMTELLLALQENMTENEIS</sequence>
<protein>
    <recommendedName>
        <fullName evidence="3">AT hook motif-containing protein</fullName>
    </recommendedName>
</protein>
<name>A0A5B6YRY0_DAVIN</name>
<evidence type="ECO:0008006" key="3">
    <source>
        <dbReference type="Google" id="ProtNLM"/>
    </source>
</evidence>